<reference evidence="1 2" key="1">
    <citation type="submission" date="2020-07" db="EMBL/GenBank/DDBJ databases">
        <title>Pusillimonas sp. nov., isolated from poultry manure in Taiwan.</title>
        <authorList>
            <person name="Lin S.-Y."/>
            <person name="Tang Y.-S."/>
            <person name="Young C.-C."/>
        </authorList>
    </citation>
    <scope>NUCLEOTIDE SEQUENCE [LARGE SCALE GENOMIC DNA]</scope>
    <source>
        <strain evidence="1 2">CC-YST705</strain>
    </source>
</reference>
<dbReference type="PANTHER" id="PTHR41260">
    <property type="entry name" value="PROTEIN ECSC"/>
    <property type="match status" value="1"/>
</dbReference>
<protein>
    <submittedName>
        <fullName evidence="1">EcsC family protein</fullName>
    </submittedName>
</protein>
<dbReference type="PANTHER" id="PTHR41260:SF1">
    <property type="entry name" value="PROTEIN ECSC"/>
    <property type="match status" value="1"/>
</dbReference>
<sequence>MAIPVPFSASPSAVAGSLGQQERDDLARAVMLLESPSLTIQLANLVGTPIEWGMARLPKAARNKVQGLVQIALTKAVSAALLGFKDEPSRQSSPRLHALATAASGAVGGFFGTASLAVELPVTTTLMMRAIADIARSEGFSLADPAVQATCVEVFALGGKTADDDAADSGYYASRGALSEVLKHTARELTGLAAKRAGQQVAQAGSSLQTGIWLARMIDAVAARFGVVVTEKLAAQIVPVVGAASGAAINTLFTRYYQSVAKGHFIVRRLELQYGEALVQQEYEAILVRRRLAR</sequence>
<dbReference type="EMBL" id="JACDXW010000002">
    <property type="protein sequence ID" value="MCB5363261.1"/>
    <property type="molecule type" value="Genomic_DNA"/>
</dbReference>
<keyword evidence="2" id="KW-1185">Reference proteome</keyword>
<dbReference type="RefSeq" id="WP_226953563.1">
    <property type="nucleotide sequence ID" value="NZ_JACDXW010000002.1"/>
</dbReference>
<name>A0ABS8CB55_9BURK</name>
<evidence type="ECO:0000313" key="1">
    <source>
        <dbReference type="EMBL" id="MCB5363261.1"/>
    </source>
</evidence>
<dbReference type="Pfam" id="PF12787">
    <property type="entry name" value="EcsC"/>
    <property type="match status" value="1"/>
</dbReference>
<dbReference type="InterPro" id="IPR024787">
    <property type="entry name" value="EcsC"/>
</dbReference>
<evidence type="ECO:0000313" key="2">
    <source>
        <dbReference type="Proteomes" id="UP000776983"/>
    </source>
</evidence>
<gene>
    <name evidence="1" type="ORF">H0484_05775</name>
</gene>
<proteinExistence type="predicted"/>
<comment type="caution">
    <text evidence="1">The sequence shown here is derived from an EMBL/GenBank/DDBJ whole genome shotgun (WGS) entry which is preliminary data.</text>
</comment>
<organism evidence="1 2">
    <name type="scientific">Mesopusillimonas faecipullorum</name>
    <dbReference type="NCBI Taxonomy" id="2755040"/>
    <lineage>
        <taxon>Bacteria</taxon>
        <taxon>Pseudomonadati</taxon>
        <taxon>Pseudomonadota</taxon>
        <taxon>Betaproteobacteria</taxon>
        <taxon>Burkholderiales</taxon>
        <taxon>Alcaligenaceae</taxon>
        <taxon>Mesopusillimonas</taxon>
    </lineage>
</organism>
<dbReference type="Proteomes" id="UP000776983">
    <property type="component" value="Unassembled WGS sequence"/>
</dbReference>
<accession>A0ABS8CB55</accession>